<protein>
    <recommendedName>
        <fullName evidence="4">DUF2851 family protein</fullName>
    </recommendedName>
</protein>
<evidence type="ECO:0000313" key="2">
    <source>
        <dbReference type="EMBL" id="AXJ02035.1"/>
    </source>
</evidence>
<evidence type="ECO:0000256" key="1">
    <source>
        <dbReference type="SAM" id="MobiDB-lite"/>
    </source>
</evidence>
<name>A0A345UNI3_9BACT</name>
<keyword evidence="3" id="KW-1185">Reference proteome</keyword>
<dbReference type="KEGG" id="cprv:CYPRO_2797"/>
<evidence type="ECO:0000313" key="3">
    <source>
        <dbReference type="Proteomes" id="UP000254808"/>
    </source>
</evidence>
<dbReference type="OrthoDB" id="1005072at2"/>
<organism evidence="2 3">
    <name type="scientific">Cyclonatronum proteinivorum</name>
    <dbReference type="NCBI Taxonomy" id="1457365"/>
    <lineage>
        <taxon>Bacteria</taxon>
        <taxon>Pseudomonadati</taxon>
        <taxon>Balneolota</taxon>
        <taxon>Balneolia</taxon>
        <taxon>Balneolales</taxon>
        <taxon>Cyclonatronaceae</taxon>
        <taxon>Cyclonatronum</taxon>
    </lineage>
</organism>
<accession>A0A345UNI3</accession>
<evidence type="ECO:0008006" key="4">
    <source>
        <dbReference type="Google" id="ProtNLM"/>
    </source>
</evidence>
<feature type="region of interest" description="Disordered" evidence="1">
    <location>
        <begin position="231"/>
        <end position="251"/>
    </location>
</feature>
<proteinExistence type="predicted"/>
<sequence>MKEYRFQQLWKALAFGRQGHHTLCGQAFRIEDPGTYNAGDGPDFRMGALRFADGTLLRGDIELHLHEQQWQAHGHSTDPAYNGVILHVFLHPAAKPVRLQSGVQPLRCSLLPAITPGQFAGLQQDEVLPCETAIRYIRPEVVHAQLEKARQDYFENRANALIQWWDPALTIEAAWKKMVLRASASVLGLSRNREAMVKLAETIPCTLPPETSEAYLTAWLLARSGLHGQQAEPDSLKRTDWDLSGSRPGNKPEQRIAQLAALALRLHRLGRADMLKGPAVCAAMVFRGLPAGRRTHLLELIVWLPAFYLLGTQLMAEGLKQQALELWRSHQYQPEAMFTEAFRAAGFAQKATLSHLGIVHQQREWCAPKRCGNCAIGQSAGLSSA</sequence>
<gene>
    <name evidence="2" type="ORF">CYPRO_2797</name>
</gene>
<dbReference type="AlphaFoldDB" id="A0A345UNI3"/>
<dbReference type="Proteomes" id="UP000254808">
    <property type="component" value="Chromosome"/>
</dbReference>
<dbReference type="EMBL" id="CP027806">
    <property type="protein sequence ID" value="AXJ02035.1"/>
    <property type="molecule type" value="Genomic_DNA"/>
</dbReference>
<dbReference type="InterPro" id="IPR021272">
    <property type="entry name" value="DUF2851"/>
</dbReference>
<dbReference type="Pfam" id="PF11013">
    <property type="entry name" value="DUF2851"/>
    <property type="match status" value="1"/>
</dbReference>
<dbReference type="RefSeq" id="WP_114985169.1">
    <property type="nucleotide sequence ID" value="NZ_CP027806.1"/>
</dbReference>
<reference evidence="2 3" key="1">
    <citation type="submission" date="2018-03" db="EMBL/GenBank/DDBJ databases">
        <title>Phenotypic and genomic properties of Cyclonatronum proteinivorum gen. nov., sp. nov., a haloalkaliphilic bacteroidete from soda lakes possessing Na+-translocating rhodopsin.</title>
        <authorList>
            <person name="Toshchakov S.V."/>
            <person name="Korzhenkov A."/>
            <person name="Samarov N.I."/>
            <person name="Kublanov I.V."/>
            <person name="Muntyan M.S."/>
            <person name="Sorokin D.Y."/>
        </authorList>
    </citation>
    <scope>NUCLEOTIDE SEQUENCE [LARGE SCALE GENOMIC DNA]</scope>
    <source>
        <strain evidence="2 3">Omega</strain>
    </source>
</reference>